<dbReference type="Proteomes" id="UP000219356">
    <property type="component" value="Unassembled WGS sequence"/>
</dbReference>
<reference evidence="2" key="1">
    <citation type="submission" date="2017-09" db="EMBL/GenBank/DDBJ databases">
        <authorList>
            <person name="Varghese N."/>
            <person name="Submissions S."/>
        </authorList>
    </citation>
    <scope>NUCLEOTIDE SEQUENCE [LARGE SCALE GENOMIC DNA]</scope>
    <source>
        <strain evidence="2">CGMCC 1.8913</strain>
    </source>
</reference>
<proteinExistence type="predicted"/>
<sequence>MTEEDIHKILLDLGSKEPEQDKNGDLKFTTVCHGGTKHKLYYYHESRQFHCYTDCSDNLDIYEVVIRTKKEQGVDVTFPKAVEYVSRVTGKTRGFGYTGLKSNKDLINDWDFISKFSRKAKSDRTLPSYNENVLDVFMSLPHESWLEEGISYETMEKYEIGYYFREKEEGIVIPHRDINGRLIGIRRRSMIQEQVDAGYKYMPLTVGNTMYNHLVTANLYGLNHTAEAVKRLRKLMIFESEKSVLKCQDFYGELNFTTAICSSNISDFHRDIATSLGIEEVFIALDKMGYEEDEEKFEKKEQEYQERILKFAKKFAPYCRVYVLWDDEGLLDWKDSPADRGKEVLEEMMKNKTEITMEGAI</sequence>
<protein>
    <recommendedName>
        <fullName evidence="3">DNA primase</fullName>
    </recommendedName>
</protein>
<evidence type="ECO:0000313" key="1">
    <source>
        <dbReference type="EMBL" id="SNZ10021.1"/>
    </source>
</evidence>
<evidence type="ECO:0008006" key="3">
    <source>
        <dbReference type="Google" id="ProtNLM"/>
    </source>
</evidence>
<keyword evidence="2" id="KW-1185">Reference proteome</keyword>
<accession>A0A285NQX3</accession>
<dbReference type="EMBL" id="OBEK01000002">
    <property type="protein sequence ID" value="SNZ10021.1"/>
    <property type="molecule type" value="Genomic_DNA"/>
</dbReference>
<evidence type="ECO:0000313" key="2">
    <source>
        <dbReference type="Proteomes" id="UP000219356"/>
    </source>
</evidence>
<organism evidence="1 2">
    <name type="scientific">Terribacillus aidingensis</name>
    <dbReference type="NCBI Taxonomy" id="586416"/>
    <lineage>
        <taxon>Bacteria</taxon>
        <taxon>Bacillati</taxon>
        <taxon>Bacillota</taxon>
        <taxon>Bacilli</taxon>
        <taxon>Bacillales</taxon>
        <taxon>Bacillaceae</taxon>
        <taxon>Terribacillus</taxon>
    </lineage>
</organism>
<name>A0A285NQX3_9BACI</name>
<dbReference type="SUPFAM" id="SSF56731">
    <property type="entry name" value="DNA primase core"/>
    <property type="match status" value="1"/>
</dbReference>
<dbReference type="AlphaFoldDB" id="A0A285NQX3"/>
<dbReference type="RefSeq" id="WP_245864693.1">
    <property type="nucleotide sequence ID" value="NZ_OBEK01000002.1"/>
</dbReference>
<gene>
    <name evidence="1" type="ORF">SAMN05421503_1476</name>
</gene>